<keyword evidence="2" id="KW-1185">Reference proteome</keyword>
<evidence type="ECO:0000313" key="1">
    <source>
        <dbReference type="EMBL" id="CUG87726.1"/>
    </source>
</evidence>
<dbReference type="AlphaFoldDB" id="A0A0S4J8G7"/>
<protein>
    <submittedName>
        <fullName evidence="1">Uncharacterized protein</fullName>
    </submittedName>
</protein>
<evidence type="ECO:0000313" key="2">
    <source>
        <dbReference type="Proteomes" id="UP000051952"/>
    </source>
</evidence>
<dbReference type="EMBL" id="CYKH01001580">
    <property type="protein sequence ID" value="CUG87726.1"/>
    <property type="molecule type" value="Genomic_DNA"/>
</dbReference>
<sequence>MSSTSKALHALNGVVDYVKHCNIRRVCFVYCNPAVRDGTGAQMQHSYSLSEKTKKPNANKFKTLKDVMKELQRRGCTTSLHTVSTEKEWRSLLDSLYLIVPDMDEASIVPNAPIPLRRARPVNDIKSKKS</sequence>
<gene>
    <name evidence="1" type="ORF">BSAL_11635</name>
</gene>
<dbReference type="VEuPathDB" id="TriTrypDB:BSAL_11635"/>
<accession>A0A0S4J8G7</accession>
<organism evidence="1 2">
    <name type="scientific">Bodo saltans</name>
    <name type="common">Flagellated protozoan</name>
    <dbReference type="NCBI Taxonomy" id="75058"/>
    <lineage>
        <taxon>Eukaryota</taxon>
        <taxon>Discoba</taxon>
        <taxon>Euglenozoa</taxon>
        <taxon>Kinetoplastea</taxon>
        <taxon>Metakinetoplastina</taxon>
        <taxon>Eubodonida</taxon>
        <taxon>Bodonidae</taxon>
        <taxon>Bodo</taxon>
    </lineage>
</organism>
<name>A0A0S4J8G7_BODSA</name>
<reference evidence="2" key="1">
    <citation type="submission" date="2015-09" db="EMBL/GenBank/DDBJ databases">
        <authorList>
            <consortium name="Pathogen Informatics"/>
        </authorList>
    </citation>
    <scope>NUCLEOTIDE SEQUENCE [LARGE SCALE GENOMIC DNA]</scope>
    <source>
        <strain evidence="2">Lake Konstanz</strain>
    </source>
</reference>
<dbReference type="Proteomes" id="UP000051952">
    <property type="component" value="Unassembled WGS sequence"/>
</dbReference>
<proteinExistence type="predicted"/>